<feature type="compositionally biased region" description="Basic and acidic residues" evidence="1">
    <location>
        <begin position="278"/>
        <end position="301"/>
    </location>
</feature>
<gene>
    <name evidence="2" type="ORF">JHE00_11610</name>
</gene>
<dbReference type="AlphaFoldDB" id="A0A934V4Q8"/>
<feature type="compositionally biased region" description="Basic and acidic residues" evidence="1">
    <location>
        <begin position="167"/>
        <end position="191"/>
    </location>
</feature>
<evidence type="ECO:0000256" key="1">
    <source>
        <dbReference type="SAM" id="MobiDB-lite"/>
    </source>
</evidence>
<accession>A0A934V4Q8</accession>
<dbReference type="Proteomes" id="UP000635245">
    <property type="component" value="Unassembled WGS sequence"/>
</dbReference>
<proteinExistence type="predicted"/>
<sequence>MDFESVAEELYELDRDEFTKVRDRRAAEARKAGDKDLASRVKSLRKPTSAAWLVNTFARAHPEDVAELIDLGDALRRAHAELSGDDLRALSRRRHELVRELADRAATLGGGTVGEAVVREVYDTLDTALAEPDAGRAVTEGRLTTALHPGDAFAGDWMALGPAPGTREPRDKAPARPRGTESEDSAGHAEQAEQAEPVQRRRSTSEAETQPPRRGRAKSSTTRPPEPKGEAEPRRPGGAKLSKSTPPEPDTRAKSGVAKPPQRVDGTKPPVVQPEPDESQRDDEMRRLRERRQSARDELARARTARNAAARELRVAEEAEAKARKRTMAARKEFEAADRLVDDAQLALSDLD</sequence>
<reference evidence="2" key="1">
    <citation type="submission" date="2020-12" db="EMBL/GenBank/DDBJ databases">
        <title>Prauserella sp. ASG 168, a novel actinomycete isolated from cave rock.</title>
        <authorList>
            <person name="Suriyachadkun C."/>
        </authorList>
    </citation>
    <scope>NUCLEOTIDE SEQUENCE</scope>
    <source>
        <strain evidence="2">ASG 168</strain>
    </source>
</reference>
<evidence type="ECO:0000313" key="3">
    <source>
        <dbReference type="Proteomes" id="UP000635245"/>
    </source>
</evidence>
<dbReference type="EMBL" id="JAENJH010000002">
    <property type="protein sequence ID" value="MBK1784974.1"/>
    <property type="molecule type" value="Genomic_DNA"/>
</dbReference>
<feature type="region of interest" description="Disordered" evidence="1">
    <location>
        <begin position="148"/>
        <end position="306"/>
    </location>
</feature>
<comment type="caution">
    <text evidence="2">The sequence shown here is derived from an EMBL/GenBank/DDBJ whole genome shotgun (WGS) entry which is preliminary data.</text>
</comment>
<feature type="compositionally biased region" description="Basic and acidic residues" evidence="1">
    <location>
        <begin position="225"/>
        <end position="235"/>
    </location>
</feature>
<keyword evidence="3" id="KW-1185">Reference proteome</keyword>
<organism evidence="2 3">
    <name type="scientific">Prauserella cavernicola</name>
    <dbReference type="NCBI Taxonomy" id="2800127"/>
    <lineage>
        <taxon>Bacteria</taxon>
        <taxon>Bacillati</taxon>
        <taxon>Actinomycetota</taxon>
        <taxon>Actinomycetes</taxon>
        <taxon>Pseudonocardiales</taxon>
        <taxon>Pseudonocardiaceae</taxon>
        <taxon>Prauserella</taxon>
    </lineage>
</organism>
<protein>
    <submittedName>
        <fullName evidence="2">Uncharacterized protein</fullName>
    </submittedName>
</protein>
<name>A0A934V4Q8_9PSEU</name>
<dbReference type="RefSeq" id="WP_200317760.1">
    <property type="nucleotide sequence ID" value="NZ_JAENJH010000002.1"/>
</dbReference>
<evidence type="ECO:0000313" key="2">
    <source>
        <dbReference type="EMBL" id="MBK1784974.1"/>
    </source>
</evidence>